<dbReference type="Proteomes" id="UP000325755">
    <property type="component" value="Chromosome"/>
</dbReference>
<sequence length="130" mass="14712">MALILSESRLSNRVKLFRIDGNHRLSAAGDAKPGEANYSLPTPFCIVLYDDPDQAERFEKVLFHNIDAKQIPLTSEENLRLILDEGEECLFDDKTLLESPSFGPAYYRRHAVFLANRAFHAARRCSVKTG</sequence>
<dbReference type="EMBL" id="CP044205">
    <property type="protein sequence ID" value="QFY44426.1"/>
    <property type="molecule type" value="Genomic_DNA"/>
</dbReference>
<dbReference type="RefSeq" id="WP_153250392.1">
    <property type="nucleotide sequence ID" value="NZ_CP044205.1"/>
</dbReference>
<protein>
    <submittedName>
        <fullName evidence="1">Uncharacterized protein</fullName>
    </submittedName>
</protein>
<evidence type="ECO:0000313" key="2">
    <source>
        <dbReference type="Proteomes" id="UP000325755"/>
    </source>
</evidence>
<name>A0A5Q0BRW1_9GAMM</name>
<accession>A0A5Q0BRW1</accession>
<dbReference type="KEGG" id="mmob:F6R98_18780"/>
<keyword evidence="2" id="KW-1185">Reference proteome</keyword>
<organism evidence="1 2">
    <name type="scientific">Candidatus Methylospira mobilis</name>
    <dbReference type="NCBI Taxonomy" id="1808979"/>
    <lineage>
        <taxon>Bacteria</taxon>
        <taxon>Pseudomonadati</taxon>
        <taxon>Pseudomonadota</taxon>
        <taxon>Gammaproteobacteria</taxon>
        <taxon>Methylococcales</taxon>
        <taxon>Methylococcaceae</taxon>
        <taxon>Candidatus Methylospira</taxon>
    </lineage>
</organism>
<gene>
    <name evidence="1" type="ORF">F6R98_18780</name>
</gene>
<proteinExistence type="predicted"/>
<reference evidence="1 2" key="1">
    <citation type="submission" date="2019-09" db="EMBL/GenBank/DDBJ databases">
        <title>Ecophysiology of the spiral-shaped methanotroph Methylospira mobilis as revealed by the complete genome sequence.</title>
        <authorList>
            <person name="Oshkin I.Y."/>
            <person name="Dedysh S.N."/>
            <person name="Miroshnikov K."/>
            <person name="Danilova O.V."/>
            <person name="Hakobyan A."/>
            <person name="Liesack W."/>
        </authorList>
    </citation>
    <scope>NUCLEOTIDE SEQUENCE [LARGE SCALE GENOMIC DNA]</scope>
    <source>
        <strain evidence="1 2">Shm1</strain>
    </source>
</reference>
<dbReference type="AlphaFoldDB" id="A0A5Q0BRW1"/>
<dbReference type="InParanoid" id="A0A5Q0BRW1"/>
<dbReference type="OrthoDB" id="9816036at2"/>
<evidence type="ECO:0000313" key="1">
    <source>
        <dbReference type="EMBL" id="QFY44426.1"/>
    </source>
</evidence>